<dbReference type="STRING" id="1890364.A0A2P6NWA5"/>
<dbReference type="PANTHER" id="PTHR12053:SF3">
    <property type="entry name" value="CARBOXYPEPTIDASE Q"/>
    <property type="match status" value="1"/>
</dbReference>
<dbReference type="EMBL" id="MDYQ01000013">
    <property type="protein sequence ID" value="PRP88158.1"/>
    <property type="molecule type" value="Genomic_DNA"/>
</dbReference>
<evidence type="ECO:0000256" key="11">
    <source>
        <dbReference type="ARBA" id="ARBA00022801"/>
    </source>
</evidence>
<dbReference type="GO" id="GO:0005764">
    <property type="term" value="C:lysosome"/>
    <property type="evidence" value="ECO:0007669"/>
    <property type="project" value="UniProtKB-SubCell"/>
</dbReference>
<organism evidence="23 24">
    <name type="scientific">Planoprotostelium fungivorum</name>
    <dbReference type="NCBI Taxonomy" id="1890364"/>
    <lineage>
        <taxon>Eukaryota</taxon>
        <taxon>Amoebozoa</taxon>
        <taxon>Evosea</taxon>
        <taxon>Variosea</taxon>
        <taxon>Cavosteliida</taxon>
        <taxon>Cavosteliaceae</taxon>
        <taxon>Planoprotostelium</taxon>
    </lineage>
</organism>
<evidence type="ECO:0000256" key="2">
    <source>
        <dbReference type="ARBA" id="ARBA00004371"/>
    </source>
</evidence>
<evidence type="ECO:0000313" key="24">
    <source>
        <dbReference type="Proteomes" id="UP000241769"/>
    </source>
</evidence>
<dbReference type="GO" id="GO:0005615">
    <property type="term" value="C:extracellular space"/>
    <property type="evidence" value="ECO:0007669"/>
    <property type="project" value="TreeGrafter"/>
</dbReference>
<dbReference type="Gene3D" id="3.40.630.10">
    <property type="entry name" value="Zn peptidases"/>
    <property type="match status" value="1"/>
</dbReference>
<dbReference type="SUPFAM" id="SSF53187">
    <property type="entry name" value="Zn-dependent exopeptidases"/>
    <property type="match status" value="1"/>
</dbReference>
<keyword evidence="16" id="KW-0865">Zymogen</keyword>
<evidence type="ECO:0000256" key="6">
    <source>
        <dbReference type="ARBA" id="ARBA00022525"/>
    </source>
</evidence>
<dbReference type="GO" id="GO:0046872">
    <property type="term" value="F:metal ion binding"/>
    <property type="evidence" value="ECO:0007669"/>
    <property type="project" value="UniProtKB-KW"/>
</dbReference>
<dbReference type="InterPro" id="IPR007484">
    <property type="entry name" value="Peptidase_M28"/>
</dbReference>
<reference evidence="23 24" key="1">
    <citation type="journal article" date="2018" name="Genome Biol. Evol.">
        <title>Multiple Roots of Fruiting Body Formation in Amoebozoa.</title>
        <authorList>
            <person name="Hillmann F."/>
            <person name="Forbes G."/>
            <person name="Novohradska S."/>
            <person name="Ferling I."/>
            <person name="Riege K."/>
            <person name="Groth M."/>
            <person name="Westermann M."/>
            <person name="Marz M."/>
            <person name="Spaller T."/>
            <person name="Winckler T."/>
            <person name="Schaap P."/>
            <person name="Glockner G."/>
        </authorList>
    </citation>
    <scope>NUCLEOTIDE SEQUENCE [LARGE SCALE GENOMIC DNA]</scope>
    <source>
        <strain evidence="23 24">Jena</strain>
    </source>
</reference>
<evidence type="ECO:0000256" key="20">
    <source>
        <dbReference type="ARBA" id="ARBA00033328"/>
    </source>
</evidence>
<evidence type="ECO:0000256" key="1">
    <source>
        <dbReference type="ARBA" id="ARBA00004240"/>
    </source>
</evidence>
<evidence type="ECO:0000256" key="15">
    <source>
        <dbReference type="ARBA" id="ARBA00023049"/>
    </source>
</evidence>
<keyword evidence="7" id="KW-0121">Carboxypeptidase</keyword>
<keyword evidence="21" id="KW-0812">Transmembrane</keyword>
<dbReference type="GO" id="GO:0005783">
    <property type="term" value="C:endoplasmic reticulum"/>
    <property type="evidence" value="ECO:0007669"/>
    <property type="project" value="UniProtKB-SubCell"/>
</dbReference>
<evidence type="ECO:0000256" key="9">
    <source>
        <dbReference type="ARBA" id="ARBA00022723"/>
    </source>
</evidence>
<keyword evidence="18" id="KW-0458">Lysosome</keyword>
<dbReference type="OrthoDB" id="10013407at2759"/>
<evidence type="ECO:0000256" key="12">
    <source>
        <dbReference type="ARBA" id="ARBA00022824"/>
    </source>
</evidence>
<dbReference type="GO" id="GO:0070573">
    <property type="term" value="F:metallodipeptidase activity"/>
    <property type="evidence" value="ECO:0007669"/>
    <property type="project" value="InterPro"/>
</dbReference>
<evidence type="ECO:0000256" key="8">
    <source>
        <dbReference type="ARBA" id="ARBA00022670"/>
    </source>
</evidence>
<keyword evidence="15" id="KW-0482">Metalloprotease</keyword>
<dbReference type="GO" id="GO:0006508">
    <property type="term" value="P:proteolysis"/>
    <property type="evidence" value="ECO:0007669"/>
    <property type="project" value="UniProtKB-KW"/>
</dbReference>
<evidence type="ECO:0000256" key="16">
    <source>
        <dbReference type="ARBA" id="ARBA00023145"/>
    </source>
</evidence>
<keyword evidence="17" id="KW-0325">Glycoprotein</keyword>
<dbReference type="Pfam" id="PF04389">
    <property type="entry name" value="Peptidase_M28"/>
    <property type="match status" value="1"/>
</dbReference>
<keyword evidence="21" id="KW-1133">Transmembrane helix</keyword>
<feature type="transmembrane region" description="Helical" evidence="21">
    <location>
        <begin position="38"/>
        <end position="60"/>
    </location>
</feature>
<evidence type="ECO:0000256" key="21">
    <source>
        <dbReference type="SAM" id="Phobius"/>
    </source>
</evidence>
<evidence type="ECO:0000256" key="19">
    <source>
        <dbReference type="ARBA" id="ARBA00025833"/>
    </source>
</evidence>
<evidence type="ECO:0000256" key="13">
    <source>
        <dbReference type="ARBA" id="ARBA00022833"/>
    </source>
</evidence>
<gene>
    <name evidence="23" type="ORF">PROFUN_03981</name>
</gene>
<comment type="subcellular location">
    <subcellularLocation>
        <location evidence="1">Endoplasmic reticulum</location>
    </subcellularLocation>
    <subcellularLocation>
        <location evidence="3">Golgi apparatus</location>
    </subcellularLocation>
    <subcellularLocation>
        <location evidence="2">Lysosome</location>
    </subcellularLocation>
    <subcellularLocation>
        <location evidence="4">Secreted</location>
    </subcellularLocation>
</comment>
<dbReference type="GO" id="GO:0005794">
    <property type="term" value="C:Golgi apparatus"/>
    <property type="evidence" value="ECO:0007669"/>
    <property type="project" value="UniProtKB-SubCell"/>
</dbReference>
<evidence type="ECO:0000256" key="3">
    <source>
        <dbReference type="ARBA" id="ARBA00004555"/>
    </source>
</evidence>
<evidence type="ECO:0000259" key="22">
    <source>
        <dbReference type="Pfam" id="PF04389"/>
    </source>
</evidence>
<dbReference type="InterPro" id="IPR039866">
    <property type="entry name" value="CPQ"/>
</dbReference>
<dbReference type="GO" id="GO:0004180">
    <property type="term" value="F:carboxypeptidase activity"/>
    <property type="evidence" value="ECO:0007669"/>
    <property type="project" value="UniProtKB-KW"/>
</dbReference>
<evidence type="ECO:0000256" key="5">
    <source>
        <dbReference type="ARBA" id="ARBA00014116"/>
    </source>
</evidence>
<feature type="domain" description="Peptidase M28" evidence="22">
    <location>
        <begin position="309"/>
        <end position="494"/>
    </location>
</feature>
<dbReference type="InParanoid" id="A0A2P6NWA5"/>
<dbReference type="FunCoup" id="A0A2P6NWA5">
    <property type="interactions" value="1"/>
</dbReference>
<evidence type="ECO:0000256" key="18">
    <source>
        <dbReference type="ARBA" id="ARBA00023228"/>
    </source>
</evidence>
<keyword evidence="8" id="KW-0645">Protease</keyword>
<evidence type="ECO:0000256" key="4">
    <source>
        <dbReference type="ARBA" id="ARBA00004613"/>
    </source>
</evidence>
<dbReference type="FunFam" id="3.50.30.30:FF:000009">
    <property type="entry name" value="Carboxypeptidase Q"/>
    <property type="match status" value="1"/>
</dbReference>
<proteinExistence type="predicted"/>
<comment type="caution">
    <text evidence="23">The sequence shown here is derived from an EMBL/GenBank/DDBJ whole genome shotgun (WGS) entry which is preliminary data.</text>
</comment>
<keyword evidence="14" id="KW-0333">Golgi apparatus</keyword>
<accession>A0A2P6NWA5</accession>
<dbReference type="Gene3D" id="3.50.30.30">
    <property type="match status" value="1"/>
</dbReference>
<dbReference type="PANTHER" id="PTHR12053">
    <property type="entry name" value="PROTEASE FAMILY M28 PLASMA GLUTAMATE CARBOXYPEPTIDASE-RELATED"/>
    <property type="match status" value="1"/>
</dbReference>
<sequence length="516" mass="55683">MDTAKGCSIVEGATMFSKRSLIPQTQTFYDDERPRNRAYILSALGFLLVLALTIKLAFVLNAREGDISGELLNTNAYVANCRTGANQLIQSATSGSDALWNKLADFTDTIGPRLSGSVGLENGIDWVEARMKQDGLENVHREPVQIPAWRRGNEWAILTTPLRNKTLSILGLGLSVGTGGAAISGDVFVVSSFDELESNCSRANGKVVVFNAEWISYGTTVAYRSRGAAAAAKCGGIAALVRSVTPYSLYTPHTGMMSYRDGVKKIPTASVTVEDALMMSRMQSRGTPMSVQLYMEANGDSIPEVTSYNVMGEITGSQYPNEVIVMGGHIDSWDVGEGAMDDGGGLFVSWEAVRLMKVLNLRPKRTVRVVAFVNEEDGARGGQAYRDAHVNETTIIAIESDIGITSPKGLNVTGTDETMNILSKIGQLLTSIDTDTILPGDGGTDVDYLSKDGANIAGLNVDYSKYFYWHHTNADTMDKLDPKDLGKSAATMAVYSYCIADLDKALPRNPKDISML</sequence>
<evidence type="ECO:0000256" key="14">
    <source>
        <dbReference type="ARBA" id="ARBA00023034"/>
    </source>
</evidence>
<name>A0A2P6NWA5_9EUKA</name>
<keyword evidence="9" id="KW-0479">Metal-binding</keyword>
<keyword evidence="13" id="KW-0862">Zinc</keyword>
<keyword evidence="12" id="KW-0256">Endoplasmic reticulum</keyword>
<evidence type="ECO:0000256" key="17">
    <source>
        <dbReference type="ARBA" id="ARBA00023180"/>
    </source>
</evidence>
<dbReference type="AlphaFoldDB" id="A0A2P6NWA5"/>
<dbReference type="Proteomes" id="UP000241769">
    <property type="component" value="Unassembled WGS sequence"/>
</dbReference>
<keyword evidence="11" id="KW-0378">Hydrolase</keyword>
<keyword evidence="10" id="KW-0732">Signal</keyword>
<evidence type="ECO:0000313" key="23">
    <source>
        <dbReference type="EMBL" id="PRP88158.1"/>
    </source>
</evidence>
<keyword evidence="24" id="KW-1185">Reference proteome</keyword>
<evidence type="ECO:0000256" key="7">
    <source>
        <dbReference type="ARBA" id="ARBA00022645"/>
    </source>
</evidence>
<keyword evidence="6" id="KW-0964">Secreted</keyword>
<dbReference type="GO" id="GO:0043171">
    <property type="term" value="P:peptide catabolic process"/>
    <property type="evidence" value="ECO:0007669"/>
    <property type="project" value="TreeGrafter"/>
</dbReference>
<evidence type="ECO:0000256" key="10">
    <source>
        <dbReference type="ARBA" id="ARBA00022729"/>
    </source>
</evidence>
<keyword evidence="21" id="KW-0472">Membrane</keyword>
<comment type="subunit">
    <text evidence="19">Homodimer. The monomeric form is inactive while the homodimer is active.</text>
</comment>
<protein>
    <recommendedName>
        <fullName evidence="5">Carboxypeptidase Q</fullName>
    </recommendedName>
    <alternativeName>
        <fullName evidence="20">Plasma glutamate carboxypeptidase</fullName>
    </alternativeName>
</protein>